<evidence type="ECO:0000313" key="1">
    <source>
        <dbReference type="EMBL" id="OAT26705.1"/>
    </source>
</evidence>
<dbReference type="Proteomes" id="UP000078407">
    <property type="component" value="Unassembled WGS sequence"/>
</dbReference>
<protein>
    <submittedName>
        <fullName evidence="1">Uncharacterized protein</fullName>
    </submittedName>
</protein>
<dbReference type="EMBL" id="LXEQ01000045">
    <property type="protein sequence ID" value="OAT26705.1"/>
    <property type="molecule type" value="Genomic_DNA"/>
</dbReference>
<gene>
    <name evidence="1" type="ORF">M976_02866</name>
</gene>
<reference evidence="1 2" key="1">
    <citation type="submission" date="2016-04" db="EMBL/GenBank/DDBJ databases">
        <title>ATOL: Assembling a taxonomically balanced genome-scale reconstruction of the evolutionary history of the Enterobacteriaceae.</title>
        <authorList>
            <person name="Plunkett G.III."/>
            <person name="Neeno-Eckwall E.C."/>
            <person name="Glasner J.D."/>
            <person name="Perna N.T."/>
        </authorList>
    </citation>
    <scope>NUCLEOTIDE SEQUENCE [LARGE SCALE GENOMIC DNA]</scope>
    <source>
        <strain evidence="1 2">ATCC 51602</strain>
    </source>
</reference>
<organism evidence="1 2">
    <name type="scientific">Buttiauxella ferragutiae ATCC 51602</name>
    <dbReference type="NCBI Taxonomy" id="1354252"/>
    <lineage>
        <taxon>Bacteria</taxon>
        <taxon>Pseudomonadati</taxon>
        <taxon>Pseudomonadota</taxon>
        <taxon>Gammaproteobacteria</taxon>
        <taxon>Enterobacterales</taxon>
        <taxon>Enterobacteriaceae</taxon>
        <taxon>Buttiauxella</taxon>
    </lineage>
</organism>
<sequence>MKKEGFIVIYVPESLIPELTQHCGPVLFYLDALSVDDGFALAEDEFVTSVRRYSETCALAGIKINDIDILSEQD</sequence>
<keyword evidence="2" id="KW-1185">Reference proteome</keyword>
<name>A0ABX2W780_9ENTR</name>
<comment type="caution">
    <text evidence="1">The sequence shown here is derived from an EMBL/GenBank/DDBJ whole genome shotgun (WGS) entry which is preliminary data.</text>
</comment>
<proteinExistence type="predicted"/>
<accession>A0ABX2W780</accession>
<dbReference type="RefSeq" id="WP_083963350.1">
    <property type="nucleotide sequence ID" value="NZ_LXEQ01000045.1"/>
</dbReference>
<evidence type="ECO:0000313" key="2">
    <source>
        <dbReference type="Proteomes" id="UP000078407"/>
    </source>
</evidence>